<keyword evidence="4" id="KW-1185">Reference proteome</keyword>
<accession>A0ABU2MBW8</accession>
<evidence type="ECO:0000313" key="3">
    <source>
        <dbReference type="EMBL" id="MDT0330179.1"/>
    </source>
</evidence>
<dbReference type="SUPFAM" id="SSF46785">
    <property type="entry name" value="Winged helix' DNA-binding domain"/>
    <property type="match status" value="1"/>
</dbReference>
<reference evidence="4" key="1">
    <citation type="submission" date="2023-07" db="EMBL/GenBank/DDBJ databases">
        <title>30 novel species of actinomycetes from the DSMZ collection.</title>
        <authorList>
            <person name="Nouioui I."/>
        </authorList>
    </citation>
    <scope>NUCLEOTIDE SEQUENCE [LARGE SCALE GENOMIC DNA]</scope>
    <source>
        <strain evidence="4">DSM 44743</strain>
    </source>
</reference>
<dbReference type="RefSeq" id="WP_311512759.1">
    <property type="nucleotide sequence ID" value="NZ_JAVREP010000011.1"/>
</dbReference>
<dbReference type="Proteomes" id="UP001183390">
    <property type="component" value="Unassembled WGS sequence"/>
</dbReference>
<dbReference type="CDD" id="cd00090">
    <property type="entry name" value="HTH_ARSR"/>
    <property type="match status" value="1"/>
</dbReference>
<dbReference type="Pfam" id="PF12840">
    <property type="entry name" value="HTH_20"/>
    <property type="match status" value="1"/>
</dbReference>
<organism evidence="3 4">
    <name type="scientific">Nocardiopsis lambiniae</name>
    <dbReference type="NCBI Taxonomy" id="3075539"/>
    <lineage>
        <taxon>Bacteria</taxon>
        <taxon>Bacillati</taxon>
        <taxon>Actinomycetota</taxon>
        <taxon>Actinomycetes</taxon>
        <taxon>Streptosporangiales</taxon>
        <taxon>Nocardiopsidaceae</taxon>
        <taxon>Nocardiopsis</taxon>
    </lineage>
</organism>
<feature type="region of interest" description="Disordered" evidence="1">
    <location>
        <begin position="1"/>
        <end position="25"/>
    </location>
</feature>
<dbReference type="SMART" id="SM00418">
    <property type="entry name" value="HTH_ARSR"/>
    <property type="match status" value="1"/>
</dbReference>
<evidence type="ECO:0000313" key="4">
    <source>
        <dbReference type="Proteomes" id="UP001183390"/>
    </source>
</evidence>
<feature type="domain" description="HTH arsR-type" evidence="2">
    <location>
        <begin position="23"/>
        <end position="122"/>
    </location>
</feature>
<gene>
    <name evidence="3" type="ORF">RM479_17335</name>
</gene>
<dbReference type="Gene3D" id="1.10.10.10">
    <property type="entry name" value="Winged helix-like DNA-binding domain superfamily/Winged helix DNA-binding domain"/>
    <property type="match status" value="1"/>
</dbReference>
<proteinExistence type="predicted"/>
<evidence type="ECO:0000256" key="1">
    <source>
        <dbReference type="SAM" id="MobiDB-lite"/>
    </source>
</evidence>
<protein>
    <submittedName>
        <fullName evidence="3">Helix-turn-helix domain-containing protein</fullName>
    </submittedName>
</protein>
<evidence type="ECO:0000259" key="2">
    <source>
        <dbReference type="SMART" id="SM00418"/>
    </source>
</evidence>
<dbReference type="InterPro" id="IPR001845">
    <property type="entry name" value="HTH_ArsR_DNA-bd_dom"/>
</dbReference>
<dbReference type="InterPro" id="IPR011991">
    <property type="entry name" value="ArsR-like_HTH"/>
</dbReference>
<dbReference type="InterPro" id="IPR036390">
    <property type="entry name" value="WH_DNA-bd_sf"/>
</dbReference>
<dbReference type="InterPro" id="IPR036388">
    <property type="entry name" value="WH-like_DNA-bd_sf"/>
</dbReference>
<name>A0ABU2MBW8_9ACTN</name>
<dbReference type="EMBL" id="JAVREP010000011">
    <property type="protein sequence ID" value="MDT0330179.1"/>
    <property type="molecule type" value="Genomic_DNA"/>
</dbReference>
<sequence>MAEPERAVRPPTVARERRPATPEEAKAMGHPLRIRILRLCLEEDLTNKELADRLDVTPGTVLYHVRRLVDVGFLVPGTPRTGPSGALEKPYRATGVTWWLDGDPDAPVSHAPVQAFRRELDEAGLASVRTFSRFVLHLSDEDISELDRRIVAVLDEFVATDDRRRENPVYSGMFLLHRPARTDDGPGRRDRPDRA</sequence>
<comment type="caution">
    <text evidence="3">The sequence shown here is derived from an EMBL/GenBank/DDBJ whole genome shotgun (WGS) entry which is preliminary data.</text>
</comment>